<dbReference type="InterPro" id="IPR029069">
    <property type="entry name" value="HotDog_dom_sf"/>
</dbReference>
<evidence type="ECO:0000259" key="1">
    <source>
        <dbReference type="Pfam" id="PF01575"/>
    </source>
</evidence>
<dbReference type="Proteomes" id="UP000664122">
    <property type="component" value="Unassembled WGS sequence"/>
</dbReference>
<feature type="domain" description="MaoC-like" evidence="1">
    <location>
        <begin position="20"/>
        <end position="122"/>
    </location>
</feature>
<sequence>MTFWDTFIVGEPIALGAHRFTAEAIVRFAEKYDPQIFHLDPERAKASVLGGLCASGWHTASACMRLNVDYRYGKLKRWLEAGNPMPRIGPSPGFKTMRWPRPVYAGDRVQFTQTVTDKRVSETRPGWGLVSFSTLGVNQDGAEVFSFDGVAFQGTD</sequence>
<dbReference type="EMBL" id="JAFMPP010000009">
    <property type="protein sequence ID" value="MBO0663333.1"/>
    <property type="molecule type" value="Genomic_DNA"/>
</dbReference>
<dbReference type="Gene3D" id="3.10.129.10">
    <property type="entry name" value="Hotdog Thioesterase"/>
    <property type="match status" value="1"/>
</dbReference>
<dbReference type="AlphaFoldDB" id="A0A939JSU9"/>
<dbReference type="Pfam" id="PF01575">
    <property type="entry name" value="MaoC_dehydratas"/>
    <property type="match status" value="1"/>
</dbReference>
<organism evidence="2 3">
    <name type="scientific">Jiella flava</name>
    <dbReference type="NCBI Taxonomy" id="2816857"/>
    <lineage>
        <taxon>Bacteria</taxon>
        <taxon>Pseudomonadati</taxon>
        <taxon>Pseudomonadota</taxon>
        <taxon>Alphaproteobacteria</taxon>
        <taxon>Hyphomicrobiales</taxon>
        <taxon>Aurantimonadaceae</taxon>
        <taxon>Jiella</taxon>
    </lineage>
</organism>
<reference evidence="2" key="1">
    <citation type="submission" date="2021-03" db="EMBL/GenBank/DDBJ databases">
        <title>Whole genome sequence of Jiella sp. CQZ9-1.</title>
        <authorList>
            <person name="Tuo L."/>
        </authorList>
    </citation>
    <scope>NUCLEOTIDE SEQUENCE</scope>
    <source>
        <strain evidence="2">CQZ9-1</strain>
    </source>
</reference>
<dbReference type="InterPro" id="IPR002539">
    <property type="entry name" value="MaoC-like_dom"/>
</dbReference>
<keyword evidence="3" id="KW-1185">Reference proteome</keyword>
<evidence type="ECO:0000313" key="2">
    <source>
        <dbReference type="EMBL" id="MBO0663333.1"/>
    </source>
</evidence>
<dbReference type="CDD" id="cd03454">
    <property type="entry name" value="YdeM"/>
    <property type="match status" value="1"/>
</dbReference>
<evidence type="ECO:0000313" key="3">
    <source>
        <dbReference type="Proteomes" id="UP000664122"/>
    </source>
</evidence>
<gene>
    <name evidence="2" type="ORF">J1C48_12150</name>
</gene>
<proteinExistence type="predicted"/>
<accession>A0A939JSU9</accession>
<comment type="caution">
    <text evidence="2">The sequence shown here is derived from an EMBL/GenBank/DDBJ whole genome shotgun (WGS) entry which is preliminary data.</text>
</comment>
<dbReference type="SUPFAM" id="SSF54637">
    <property type="entry name" value="Thioesterase/thiol ester dehydrase-isomerase"/>
    <property type="match status" value="1"/>
</dbReference>
<protein>
    <submittedName>
        <fullName evidence="2">MaoC family dehydratase</fullName>
    </submittedName>
</protein>
<dbReference type="RefSeq" id="WP_207258110.1">
    <property type="nucleotide sequence ID" value="NZ_JAFMPP010000009.1"/>
</dbReference>
<name>A0A939JSU9_9HYPH</name>